<dbReference type="GO" id="GO:0048364">
    <property type="term" value="P:root development"/>
    <property type="evidence" value="ECO:0007669"/>
    <property type="project" value="InterPro"/>
</dbReference>
<reference evidence="1 2" key="1">
    <citation type="submission" date="2024-01" db="EMBL/GenBank/DDBJ databases">
        <title>The complete chloroplast genome sequence of Lithospermum erythrorhizon: insights into the phylogenetic relationship among Boraginaceae species and the maternal lineages of purple gromwells.</title>
        <authorList>
            <person name="Okada T."/>
            <person name="Watanabe K."/>
        </authorList>
    </citation>
    <scope>NUCLEOTIDE SEQUENCE [LARGE SCALE GENOMIC DNA]</scope>
</reference>
<keyword evidence="2" id="KW-1185">Reference proteome</keyword>
<name>A0AAV3NR72_LITER</name>
<accession>A0AAV3NR72</accession>
<proteinExistence type="predicted"/>
<dbReference type="Pfam" id="PF03087">
    <property type="entry name" value="BPS1"/>
    <property type="match status" value="1"/>
</dbReference>
<evidence type="ECO:0000313" key="2">
    <source>
        <dbReference type="Proteomes" id="UP001454036"/>
    </source>
</evidence>
<dbReference type="InterPro" id="IPR004320">
    <property type="entry name" value="BPS1_pln"/>
</dbReference>
<protein>
    <submittedName>
        <fullName evidence="1">Uncharacterized protein</fullName>
    </submittedName>
</protein>
<dbReference type="EMBL" id="BAABME010015465">
    <property type="protein sequence ID" value="GAA0141326.1"/>
    <property type="molecule type" value="Genomic_DNA"/>
</dbReference>
<organism evidence="1 2">
    <name type="scientific">Lithospermum erythrorhizon</name>
    <name type="common">Purple gromwell</name>
    <name type="synonym">Lithospermum officinale var. erythrorhizon</name>
    <dbReference type="NCBI Taxonomy" id="34254"/>
    <lineage>
        <taxon>Eukaryota</taxon>
        <taxon>Viridiplantae</taxon>
        <taxon>Streptophyta</taxon>
        <taxon>Embryophyta</taxon>
        <taxon>Tracheophyta</taxon>
        <taxon>Spermatophyta</taxon>
        <taxon>Magnoliopsida</taxon>
        <taxon>eudicotyledons</taxon>
        <taxon>Gunneridae</taxon>
        <taxon>Pentapetalae</taxon>
        <taxon>asterids</taxon>
        <taxon>lamiids</taxon>
        <taxon>Boraginales</taxon>
        <taxon>Boraginaceae</taxon>
        <taxon>Boraginoideae</taxon>
        <taxon>Lithospermeae</taxon>
        <taxon>Lithospermum</taxon>
    </lineage>
</organism>
<dbReference type="PANTHER" id="PTHR33070:SF109">
    <property type="entry name" value="DOMAIN PROTEIN, PUTATIVE (DUF241)-RELATED"/>
    <property type="match status" value="1"/>
</dbReference>
<dbReference type="AlphaFoldDB" id="A0AAV3NR72"/>
<gene>
    <name evidence="1" type="ORF">LIER_35373</name>
</gene>
<dbReference type="GO" id="GO:0048367">
    <property type="term" value="P:shoot system development"/>
    <property type="evidence" value="ECO:0007669"/>
    <property type="project" value="InterPro"/>
</dbReference>
<sequence length="278" mass="31098">MAMNKSHTRSISLPSRSHPITLQIEEQLNKIGTFEASSTSEAVSNGLCALVELYKSMDDLLNLPQTLQTLIKNQNAKCVDEILECPVTLLDVCGITIDVMSQLKENIRDLQSSMRRRKGDLSVETCINKYRSFNKKMKKDAKKCIATLKKMDQAMEVSILDVDQEVSSVIRLIKKVNACSISALQHVLGFLSTSSKSKLNKWLFSRLIVNKQRVACESQQISLNELEVVENSLSTKSATIQEDLEKLEASIEGIERGLECMTRSLIKSRTILLNVVSC</sequence>
<comment type="caution">
    <text evidence="1">The sequence shown here is derived from an EMBL/GenBank/DDBJ whole genome shotgun (WGS) entry which is preliminary data.</text>
</comment>
<dbReference type="PANTHER" id="PTHR33070">
    <property type="entry name" value="OS06G0725500 PROTEIN"/>
    <property type="match status" value="1"/>
</dbReference>
<evidence type="ECO:0000313" key="1">
    <source>
        <dbReference type="EMBL" id="GAA0141326.1"/>
    </source>
</evidence>
<dbReference type="Proteomes" id="UP001454036">
    <property type="component" value="Unassembled WGS sequence"/>
</dbReference>